<keyword evidence="5" id="KW-0808">Transferase</keyword>
<evidence type="ECO:0000256" key="8">
    <source>
        <dbReference type="ARBA" id="ARBA00022777"/>
    </source>
</evidence>
<keyword evidence="13" id="KW-0594">Phospholipid biosynthesis</keyword>
<keyword evidence="14" id="KW-1208">Phospholipid metabolism</keyword>
<keyword evidence="18" id="KW-0479">Metal-binding</keyword>
<evidence type="ECO:0000256" key="7">
    <source>
        <dbReference type="ARBA" id="ARBA00022741"/>
    </source>
</evidence>
<dbReference type="CDD" id="cd14265">
    <property type="entry name" value="UDPK_IM_like"/>
    <property type="match status" value="1"/>
</dbReference>
<evidence type="ECO:0000256" key="3">
    <source>
        <dbReference type="ARBA" id="ARBA00022475"/>
    </source>
</evidence>
<dbReference type="EMBL" id="JACHGJ010000010">
    <property type="protein sequence ID" value="MBB6482164.1"/>
    <property type="molecule type" value="Genomic_DNA"/>
</dbReference>
<keyword evidence="8 20" id="KW-0418">Kinase</keyword>
<dbReference type="Pfam" id="PF01219">
    <property type="entry name" value="DAGK_prokar"/>
    <property type="match status" value="1"/>
</dbReference>
<dbReference type="Gene3D" id="1.10.287.3610">
    <property type="match status" value="1"/>
</dbReference>
<dbReference type="GO" id="GO:0005524">
    <property type="term" value="F:ATP binding"/>
    <property type="evidence" value="ECO:0007669"/>
    <property type="project" value="UniProtKB-KW"/>
</dbReference>
<evidence type="ECO:0000256" key="4">
    <source>
        <dbReference type="ARBA" id="ARBA00022516"/>
    </source>
</evidence>
<evidence type="ECO:0000256" key="12">
    <source>
        <dbReference type="ARBA" id="ARBA00023136"/>
    </source>
</evidence>
<evidence type="ECO:0000256" key="17">
    <source>
        <dbReference type="PIRSR" id="PIRSR600829-3"/>
    </source>
</evidence>
<evidence type="ECO:0000256" key="13">
    <source>
        <dbReference type="ARBA" id="ARBA00023209"/>
    </source>
</evidence>
<feature type="binding site" evidence="18">
    <location>
        <position position="73"/>
    </location>
    <ligand>
        <name>a divalent metal cation</name>
        <dbReference type="ChEBI" id="CHEBI:60240"/>
    </ligand>
</feature>
<dbReference type="GO" id="GO:0016301">
    <property type="term" value="F:kinase activity"/>
    <property type="evidence" value="ECO:0007669"/>
    <property type="project" value="UniProtKB-KW"/>
</dbReference>
<keyword evidence="3" id="KW-1003">Cell membrane</keyword>
<evidence type="ECO:0000313" key="21">
    <source>
        <dbReference type="Proteomes" id="UP000587760"/>
    </source>
</evidence>
<keyword evidence="18" id="KW-0460">Magnesium</keyword>
<feature type="transmembrane region" description="Helical" evidence="19">
    <location>
        <begin position="90"/>
        <end position="114"/>
    </location>
</feature>
<accession>A0A841R9X1</accession>
<dbReference type="PANTHER" id="PTHR34299">
    <property type="entry name" value="DIACYLGLYCEROL KINASE"/>
    <property type="match status" value="1"/>
</dbReference>
<comment type="subcellular location">
    <subcellularLocation>
        <location evidence="1">Cell membrane</location>
        <topology evidence="1">Multi-pass membrane protein</topology>
    </subcellularLocation>
</comment>
<evidence type="ECO:0000256" key="6">
    <source>
        <dbReference type="ARBA" id="ARBA00022692"/>
    </source>
</evidence>
<feature type="binding site" evidence="16">
    <location>
        <position position="66"/>
    </location>
    <ligand>
        <name>substrate</name>
    </ligand>
</feature>
<evidence type="ECO:0000256" key="10">
    <source>
        <dbReference type="ARBA" id="ARBA00022989"/>
    </source>
</evidence>
<evidence type="ECO:0000256" key="18">
    <source>
        <dbReference type="PIRSR" id="PIRSR600829-4"/>
    </source>
</evidence>
<feature type="transmembrane region" description="Helical" evidence="19">
    <location>
        <begin position="52"/>
        <end position="69"/>
    </location>
</feature>
<evidence type="ECO:0000256" key="11">
    <source>
        <dbReference type="ARBA" id="ARBA00023098"/>
    </source>
</evidence>
<evidence type="ECO:0000256" key="9">
    <source>
        <dbReference type="ARBA" id="ARBA00022840"/>
    </source>
</evidence>
<evidence type="ECO:0000256" key="1">
    <source>
        <dbReference type="ARBA" id="ARBA00004651"/>
    </source>
</evidence>
<sequence length="118" mass="13545">MNIFDHITRKFGYAFKGLKIAIITDNSFKIHFLFAFPVVLSGFFLHFNRYEWMAIVLSIGLVLVAELFNTSIEYLVKMFTDEYHELAEKLLDISAGAVLMAAIMALVMAAFVYYPYVI</sequence>
<comment type="caution">
    <text evidence="20">The sequence shown here is derived from an EMBL/GenBank/DDBJ whole genome shotgun (WGS) entry which is preliminary data.</text>
</comment>
<keyword evidence="4" id="KW-0444">Lipid biosynthesis</keyword>
<dbReference type="GO" id="GO:0008654">
    <property type="term" value="P:phospholipid biosynthetic process"/>
    <property type="evidence" value="ECO:0007669"/>
    <property type="project" value="UniProtKB-KW"/>
</dbReference>
<dbReference type="GO" id="GO:0046872">
    <property type="term" value="F:metal ion binding"/>
    <property type="evidence" value="ECO:0007669"/>
    <property type="project" value="UniProtKB-KW"/>
</dbReference>
<keyword evidence="12 19" id="KW-0472">Membrane</keyword>
<evidence type="ECO:0000256" key="19">
    <source>
        <dbReference type="SAM" id="Phobius"/>
    </source>
</evidence>
<keyword evidence="11" id="KW-0443">Lipid metabolism</keyword>
<dbReference type="Proteomes" id="UP000587760">
    <property type="component" value="Unassembled WGS sequence"/>
</dbReference>
<evidence type="ECO:0000256" key="14">
    <source>
        <dbReference type="ARBA" id="ARBA00023264"/>
    </source>
</evidence>
<dbReference type="AlphaFoldDB" id="A0A841R9X1"/>
<feature type="binding site" evidence="17">
    <location>
        <position position="13"/>
    </location>
    <ligand>
        <name>ATP</name>
        <dbReference type="ChEBI" id="CHEBI:30616"/>
    </ligand>
</feature>
<name>A0A841R9X1_9SPIO</name>
<keyword evidence="7 17" id="KW-0547">Nucleotide-binding</keyword>
<organism evidence="20 21">
    <name type="scientific">Spirochaeta isovalerica</name>
    <dbReference type="NCBI Taxonomy" id="150"/>
    <lineage>
        <taxon>Bacteria</taxon>
        <taxon>Pseudomonadati</taxon>
        <taxon>Spirochaetota</taxon>
        <taxon>Spirochaetia</taxon>
        <taxon>Spirochaetales</taxon>
        <taxon>Spirochaetaceae</taxon>
        <taxon>Spirochaeta</taxon>
    </lineage>
</organism>
<feature type="binding site" evidence="17">
    <location>
        <position position="73"/>
    </location>
    <ligand>
        <name>ATP</name>
        <dbReference type="ChEBI" id="CHEBI:30616"/>
    </ligand>
</feature>
<evidence type="ECO:0000313" key="20">
    <source>
        <dbReference type="EMBL" id="MBB6482164.1"/>
    </source>
</evidence>
<gene>
    <name evidence="20" type="ORF">HNR50_003853</name>
</gene>
<evidence type="ECO:0000256" key="2">
    <source>
        <dbReference type="ARBA" id="ARBA00005967"/>
    </source>
</evidence>
<protein>
    <submittedName>
        <fullName evidence="20">Diacylglycerol kinase</fullName>
    </submittedName>
</protein>
<evidence type="ECO:0000256" key="5">
    <source>
        <dbReference type="ARBA" id="ARBA00022679"/>
    </source>
</evidence>
<keyword evidence="21" id="KW-1185">Reference proteome</keyword>
<feature type="transmembrane region" description="Helical" evidence="19">
    <location>
        <begin position="28"/>
        <end position="46"/>
    </location>
</feature>
<feature type="binding site" evidence="17">
    <location>
        <begin position="82"/>
        <end position="84"/>
    </location>
    <ligand>
        <name>ATP</name>
        <dbReference type="ChEBI" id="CHEBI:30616"/>
    </ligand>
</feature>
<keyword evidence="10 19" id="KW-1133">Transmembrane helix</keyword>
<dbReference type="PANTHER" id="PTHR34299:SF1">
    <property type="entry name" value="DIACYLGLYCEROL KINASE"/>
    <property type="match status" value="1"/>
</dbReference>
<dbReference type="InterPro" id="IPR033717">
    <property type="entry name" value="UDPK"/>
</dbReference>
<evidence type="ECO:0000256" key="15">
    <source>
        <dbReference type="PIRSR" id="PIRSR600829-1"/>
    </source>
</evidence>
<keyword evidence="6 19" id="KW-0812">Transmembrane</keyword>
<dbReference type="InterPro" id="IPR000829">
    <property type="entry name" value="DAGK"/>
</dbReference>
<evidence type="ECO:0000256" key="16">
    <source>
        <dbReference type="PIRSR" id="PIRSR600829-2"/>
    </source>
</evidence>
<feature type="active site" description="Proton acceptor" evidence="15">
    <location>
        <position position="66"/>
    </location>
</feature>
<comment type="similarity">
    <text evidence="2">Belongs to the bacterial diacylglycerol kinase family.</text>
</comment>
<reference evidence="20 21" key="1">
    <citation type="submission" date="2020-08" db="EMBL/GenBank/DDBJ databases">
        <title>Genomic Encyclopedia of Type Strains, Phase IV (KMG-IV): sequencing the most valuable type-strain genomes for metagenomic binning, comparative biology and taxonomic classification.</title>
        <authorList>
            <person name="Goeker M."/>
        </authorList>
    </citation>
    <scope>NUCLEOTIDE SEQUENCE [LARGE SCALE GENOMIC DNA]</scope>
    <source>
        <strain evidence="20 21">DSM 2461</strain>
    </source>
</reference>
<dbReference type="GO" id="GO:0005886">
    <property type="term" value="C:plasma membrane"/>
    <property type="evidence" value="ECO:0007669"/>
    <property type="project" value="UniProtKB-SubCell"/>
</dbReference>
<keyword evidence="9 17" id="KW-0067">ATP-binding</keyword>
<proteinExistence type="inferred from homology"/>
<dbReference type="InterPro" id="IPR036945">
    <property type="entry name" value="DAGK_sf"/>
</dbReference>
<dbReference type="RefSeq" id="WP_184748400.1">
    <property type="nucleotide sequence ID" value="NZ_JACHGJ010000010.1"/>
</dbReference>
<comment type="cofactor">
    <cofactor evidence="18">
        <name>Mg(2+)</name>
        <dbReference type="ChEBI" id="CHEBI:18420"/>
    </cofactor>
    <text evidence="18">Mn(2+), Zn(2+), Cd(2+) and Co(2+) support activity to lesser extents.</text>
</comment>